<accession>G4RAH0</accession>
<keyword evidence="1" id="KW-1133">Transmembrane helix</keyword>
<feature type="transmembrane region" description="Helical" evidence="1">
    <location>
        <begin position="7"/>
        <end position="25"/>
    </location>
</feature>
<evidence type="ECO:0000313" key="3">
    <source>
        <dbReference type="Proteomes" id="UP000008850"/>
    </source>
</evidence>
<dbReference type="HOGENOM" id="CLU_180763_0_0_5"/>
<sequence length="100" mass="10931">MTGNRYLNIAIGTGLLLLIPLFLTIRDGGIEGKGWNWGPLDFVVMGALVFATGVALDFAWRRLRDPVIRLFACAVIVLALFLIWAELAVDAISQAVAQLF</sequence>
<feature type="transmembrane region" description="Helical" evidence="1">
    <location>
        <begin position="67"/>
        <end position="85"/>
    </location>
</feature>
<evidence type="ECO:0008006" key="4">
    <source>
        <dbReference type="Google" id="ProtNLM"/>
    </source>
</evidence>
<name>G4RAH0_PELHB</name>
<keyword evidence="1" id="KW-0472">Membrane</keyword>
<dbReference type="EMBL" id="CP003075">
    <property type="protein sequence ID" value="AEQ51520.1"/>
    <property type="molecule type" value="Genomic_DNA"/>
</dbReference>
<evidence type="ECO:0000313" key="2">
    <source>
        <dbReference type="EMBL" id="AEQ51520.1"/>
    </source>
</evidence>
<proteinExistence type="predicted"/>
<feature type="transmembrane region" description="Helical" evidence="1">
    <location>
        <begin position="37"/>
        <end position="60"/>
    </location>
</feature>
<dbReference type="AlphaFoldDB" id="G4RAH0"/>
<organism evidence="2 3">
    <name type="scientific">Pelagibacterium halotolerans (strain DSM 22347 / JCM 15775 / CGMCC 1.7692 / B2)</name>
    <dbReference type="NCBI Taxonomy" id="1082931"/>
    <lineage>
        <taxon>Bacteria</taxon>
        <taxon>Pseudomonadati</taxon>
        <taxon>Pseudomonadota</taxon>
        <taxon>Alphaproteobacteria</taxon>
        <taxon>Hyphomicrobiales</taxon>
        <taxon>Devosiaceae</taxon>
        <taxon>Pelagibacterium</taxon>
    </lineage>
</organism>
<gene>
    <name evidence="2" type="ordered locus">KKY_1501</name>
</gene>
<evidence type="ECO:0000256" key="1">
    <source>
        <dbReference type="SAM" id="Phobius"/>
    </source>
</evidence>
<reference evidence="2 3" key="1">
    <citation type="journal article" date="2012" name="J. Bacteriol.">
        <title>Complete genome sequence of Pelagibacterium halotolerans B2T.</title>
        <authorList>
            <person name="Huo Y.Y."/>
            <person name="Cheng H."/>
            <person name="Han X.F."/>
            <person name="Jiang X.W."/>
            <person name="Sun C."/>
            <person name="Zhang X.Q."/>
            <person name="Zhu X.F."/>
            <person name="Liu Y.F."/>
            <person name="Li P.F."/>
            <person name="Ni P.X."/>
            <person name="Wu M."/>
        </authorList>
    </citation>
    <scope>NUCLEOTIDE SEQUENCE [LARGE SCALE GENOMIC DNA]</scope>
    <source>
        <strain evidence="3">DSM 22347 / JCM 15775 / CGMCC 1.7692 / B2</strain>
    </source>
</reference>
<keyword evidence="3" id="KW-1185">Reference proteome</keyword>
<dbReference type="RefSeq" id="WP_014130669.1">
    <property type="nucleotide sequence ID" value="NC_016078.1"/>
</dbReference>
<protein>
    <recommendedName>
        <fullName evidence="4">Transmembrane protein</fullName>
    </recommendedName>
</protein>
<dbReference type="KEGG" id="phl:KKY_1501"/>
<dbReference type="Proteomes" id="UP000008850">
    <property type="component" value="Chromosome"/>
</dbReference>
<keyword evidence="1" id="KW-0812">Transmembrane</keyword>